<dbReference type="RefSeq" id="WP_146510331.1">
    <property type="nucleotide sequence ID" value="NZ_SIHI01000004.1"/>
</dbReference>
<dbReference type="InterPro" id="IPR015947">
    <property type="entry name" value="PUA-like_sf"/>
</dbReference>
<dbReference type="OrthoDB" id="9791347at2"/>
<feature type="domain" description="EVE" evidence="2">
    <location>
        <begin position="10"/>
        <end position="158"/>
    </location>
</feature>
<keyword evidence="1" id="KW-0597">Phosphoprotein</keyword>
<dbReference type="PANTHER" id="PTHR14087">
    <property type="entry name" value="THYMOCYTE NUCLEAR PROTEIN 1"/>
    <property type="match status" value="1"/>
</dbReference>
<dbReference type="Pfam" id="PF01878">
    <property type="entry name" value="EVE"/>
    <property type="match status" value="1"/>
</dbReference>
<dbReference type="InterPro" id="IPR047197">
    <property type="entry name" value="THYN1-like_EVE"/>
</dbReference>
<evidence type="ECO:0000256" key="1">
    <source>
        <dbReference type="ARBA" id="ARBA00022553"/>
    </source>
</evidence>
<dbReference type="AlphaFoldDB" id="A0A5C5WZT4"/>
<organism evidence="3 4">
    <name type="scientific">Thalassoglobus neptunius</name>
    <dbReference type="NCBI Taxonomy" id="1938619"/>
    <lineage>
        <taxon>Bacteria</taxon>
        <taxon>Pseudomonadati</taxon>
        <taxon>Planctomycetota</taxon>
        <taxon>Planctomycetia</taxon>
        <taxon>Planctomycetales</taxon>
        <taxon>Planctomycetaceae</taxon>
        <taxon>Thalassoglobus</taxon>
    </lineage>
</organism>
<dbReference type="InterPro" id="IPR052181">
    <property type="entry name" value="5hmC_binding"/>
</dbReference>
<dbReference type="CDD" id="cd21133">
    <property type="entry name" value="EVE"/>
    <property type="match status" value="1"/>
</dbReference>
<protein>
    <submittedName>
        <fullName evidence="3">EVE domain protein</fullName>
    </submittedName>
</protein>
<accession>A0A5C5WZT4</accession>
<evidence type="ECO:0000313" key="4">
    <source>
        <dbReference type="Proteomes" id="UP000317243"/>
    </source>
</evidence>
<dbReference type="PANTHER" id="PTHR14087:SF7">
    <property type="entry name" value="THYMOCYTE NUCLEAR PROTEIN 1"/>
    <property type="match status" value="1"/>
</dbReference>
<gene>
    <name evidence="3" type="ORF">KOR42_28210</name>
</gene>
<name>A0A5C5WZT4_9PLAN</name>
<dbReference type="FunFam" id="3.10.590.10:FF:000003">
    <property type="entry name" value="Thymocyte nuclear protein 1"/>
    <property type="match status" value="1"/>
</dbReference>
<dbReference type="SUPFAM" id="SSF88697">
    <property type="entry name" value="PUA domain-like"/>
    <property type="match status" value="1"/>
</dbReference>
<dbReference type="Gene3D" id="3.10.590.10">
    <property type="entry name" value="ph1033 like domains"/>
    <property type="match status" value="1"/>
</dbReference>
<keyword evidence="4" id="KW-1185">Reference proteome</keyword>
<dbReference type="Proteomes" id="UP000317243">
    <property type="component" value="Unassembled WGS sequence"/>
</dbReference>
<reference evidence="3 4" key="1">
    <citation type="submission" date="2019-02" db="EMBL/GenBank/DDBJ databases">
        <title>Deep-cultivation of Planctomycetes and their phenomic and genomic characterization uncovers novel biology.</title>
        <authorList>
            <person name="Wiegand S."/>
            <person name="Jogler M."/>
            <person name="Boedeker C."/>
            <person name="Pinto D."/>
            <person name="Vollmers J."/>
            <person name="Rivas-Marin E."/>
            <person name="Kohn T."/>
            <person name="Peeters S.H."/>
            <person name="Heuer A."/>
            <person name="Rast P."/>
            <person name="Oberbeckmann S."/>
            <person name="Bunk B."/>
            <person name="Jeske O."/>
            <person name="Meyerdierks A."/>
            <person name="Storesund J.E."/>
            <person name="Kallscheuer N."/>
            <person name="Luecker S."/>
            <person name="Lage O.M."/>
            <person name="Pohl T."/>
            <person name="Merkel B.J."/>
            <person name="Hornburger P."/>
            <person name="Mueller R.-W."/>
            <person name="Bruemmer F."/>
            <person name="Labrenz M."/>
            <person name="Spormann A.M."/>
            <person name="Op Den Camp H."/>
            <person name="Overmann J."/>
            <person name="Amann R."/>
            <person name="Jetten M.S.M."/>
            <person name="Mascher T."/>
            <person name="Medema M.H."/>
            <person name="Devos D.P."/>
            <person name="Kaster A.-K."/>
            <person name="Ovreas L."/>
            <person name="Rohde M."/>
            <person name="Galperin M.Y."/>
            <person name="Jogler C."/>
        </authorList>
    </citation>
    <scope>NUCLEOTIDE SEQUENCE [LARGE SCALE GENOMIC DNA]</scope>
    <source>
        <strain evidence="3 4">KOR42</strain>
    </source>
</reference>
<dbReference type="EMBL" id="SIHI01000004">
    <property type="protein sequence ID" value="TWT55435.1"/>
    <property type="molecule type" value="Genomic_DNA"/>
</dbReference>
<dbReference type="InterPro" id="IPR002740">
    <property type="entry name" value="EVE_domain"/>
</dbReference>
<evidence type="ECO:0000259" key="2">
    <source>
        <dbReference type="Pfam" id="PF01878"/>
    </source>
</evidence>
<evidence type="ECO:0000313" key="3">
    <source>
        <dbReference type="EMBL" id="TWT55435.1"/>
    </source>
</evidence>
<comment type="caution">
    <text evidence="3">The sequence shown here is derived from an EMBL/GenBank/DDBJ whole genome shotgun (WGS) entry which is preliminary data.</text>
</comment>
<sequence length="165" mass="18795">MAKKAARPKQYWLFKTEPGSFSIDDLAASENQSTFWDGVRNYQARNMIRDDMRVGDRVFIYHSNAKPMAIVGTARITKAAYPDHTAFDENEKHFDAKSSPDDPTWFMVDIKLTQKFKSPVTRDDLKAASDLAEMMVLKKGSRLSIQPVTEAEWKRVHELAGAKPK</sequence>
<proteinExistence type="predicted"/>